<dbReference type="PROSITE" id="PS00498">
    <property type="entry name" value="TYROSINASE_2"/>
    <property type="match status" value="1"/>
</dbReference>
<keyword evidence="8" id="KW-0470">Melanin biosynthesis</keyword>
<dbReference type="InterPro" id="IPR002227">
    <property type="entry name" value="Tyrosinase_Cu-bd"/>
</dbReference>
<dbReference type="Gene3D" id="2.60.310.20">
    <property type="match status" value="1"/>
</dbReference>
<evidence type="ECO:0000259" key="13">
    <source>
        <dbReference type="PROSITE" id="PS00498"/>
    </source>
</evidence>
<comment type="caution">
    <text evidence="14">The sequence shown here is derived from an EMBL/GenBank/DDBJ whole genome shotgun (WGS) entry which is preliminary data.</text>
</comment>
<dbReference type="GO" id="GO:0042438">
    <property type="term" value="P:melanin biosynthetic process"/>
    <property type="evidence" value="ECO:0007669"/>
    <property type="project" value="UniProtKB-KW"/>
</dbReference>
<evidence type="ECO:0000256" key="9">
    <source>
        <dbReference type="ARBA" id="ARBA00048233"/>
    </source>
</evidence>
<feature type="chain" id="PRO_5042840243" description="tyrosinase" evidence="12">
    <location>
        <begin position="19"/>
        <end position="649"/>
    </location>
</feature>
<evidence type="ECO:0000256" key="7">
    <source>
        <dbReference type="ARBA" id="ARBA00023033"/>
    </source>
</evidence>
<protein>
    <recommendedName>
        <fullName evidence="3">tyrosinase</fullName>
        <ecNumber evidence="3">1.14.18.1</ecNumber>
    </recommendedName>
</protein>
<dbReference type="EMBL" id="MU858088">
    <property type="protein sequence ID" value="KAK4214808.1"/>
    <property type="molecule type" value="Genomic_DNA"/>
</dbReference>
<dbReference type="InterPro" id="IPR050316">
    <property type="entry name" value="Tyrosinase/Hemocyanin"/>
</dbReference>
<feature type="domain" description="Tyrosinase copper-binding" evidence="13">
    <location>
        <begin position="312"/>
        <end position="323"/>
    </location>
</feature>
<dbReference type="PRINTS" id="PR00092">
    <property type="entry name" value="TYROSINASE"/>
</dbReference>
<dbReference type="Pfam" id="PF00264">
    <property type="entry name" value="Tyrosinase"/>
    <property type="match status" value="1"/>
</dbReference>
<accession>A0AAN7B8K4</accession>
<dbReference type="Proteomes" id="UP001301769">
    <property type="component" value="Unassembled WGS sequence"/>
</dbReference>
<gene>
    <name evidence="14" type="ORF">QBC37DRAFT_282983</name>
</gene>
<keyword evidence="5" id="KW-0560">Oxidoreductase</keyword>
<name>A0AAN7B8K4_9PEZI</name>
<feature type="signal peptide" evidence="12">
    <location>
        <begin position="1"/>
        <end position="18"/>
    </location>
</feature>
<keyword evidence="15" id="KW-1185">Reference proteome</keyword>
<evidence type="ECO:0000256" key="5">
    <source>
        <dbReference type="ARBA" id="ARBA00023002"/>
    </source>
</evidence>
<dbReference type="Gene3D" id="1.10.1280.10">
    <property type="entry name" value="Di-copper center containing domain from catechol oxidase"/>
    <property type="match status" value="1"/>
</dbReference>
<evidence type="ECO:0000256" key="11">
    <source>
        <dbReference type="SAM" id="MobiDB-lite"/>
    </source>
</evidence>
<keyword evidence="6" id="KW-0186">Copper</keyword>
<proteinExistence type="inferred from homology"/>
<comment type="catalytic activity">
    <reaction evidence="10">
        <text>L-tyrosine + O2 = L-dopaquinone + H2O</text>
        <dbReference type="Rhea" id="RHEA:18117"/>
        <dbReference type="ChEBI" id="CHEBI:15377"/>
        <dbReference type="ChEBI" id="CHEBI:15379"/>
        <dbReference type="ChEBI" id="CHEBI:57924"/>
        <dbReference type="ChEBI" id="CHEBI:58315"/>
        <dbReference type="EC" id="1.14.18.1"/>
    </reaction>
</comment>
<dbReference type="GO" id="GO:0004503">
    <property type="term" value="F:tyrosinase activity"/>
    <property type="evidence" value="ECO:0007669"/>
    <property type="project" value="UniProtKB-EC"/>
</dbReference>
<evidence type="ECO:0000256" key="1">
    <source>
        <dbReference type="ARBA" id="ARBA00001973"/>
    </source>
</evidence>
<evidence type="ECO:0000256" key="2">
    <source>
        <dbReference type="ARBA" id="ARBA00009928"/>
    </source>
</evidence>
<evidence type="ECO:0000256" key="10">
    <source>
        <dbReference type="ARBA" id="ARBA00048881"/>
    </source>
</evidence>
<evidence type="ECO:0000313" key="15">
    <source>
        <dbReference type="Proteomes" id="UP001301769"/>
    </source>
</evidence>
<dbReference type="AlphaFoldDB" id="A0AAN7B8K4"/>
<keyword evidence="12" id="KW-0732">Signal</keyword>
<dbReference type="Pfam" id="PF18132">
    <property type="entry name" value="Tyrosinase_C"/>
    <property type="match status" value="1"/>
</dbReference>
<sequence>MVRVLFGLVVAVATVSNAQNIAVTGVPTKPGPNGAVPIRREFRDLQKNFPDQFNLFILGLNDFQAMNEKDMQSYYQISGIHGMPYKPWNGVVSTSDWEETGGFGGYCTHSSILFAPWHRPYIALWEQNLYASVQRVAARFPAGRLRNKYVAAAKDFRSPYWDWAMKPPNNGDAFPSLFVSRNISVIGTDGRNKTVRNPLHRFDFHPVNPSAGDFDESFSRWNYTIRYPNAAEFGVSHDEVISGILANEMASLRSNVGLLLMSYKDFDAFTYSQWDSETDPGRYGSLEDVHNRIHDVTGGRGHMSYLSVSAFDPLFWMHHINVDRLWAIWQDLQPNSFMSPKPAPYPSTFSTNWKQTEDRNSPLIPFWDNTGSKFWTSEEIRNSTTTFGYAYPETQEWLYNGNNTAYQASIKSAVSKMYQMNVFNRAMDDMRPVSKRSSLSARRRQQQTDGPVPPPLQHLAPNNTYTEYIFNIRASKIGMGDSFRIFAFLGPYDKSNPANWHMEKNLVGRVSILSRDMGNNNNSTAGSPRMDPSTLMTSGTIPLTSALLADIIMQDNFMEGSEPLQSLTPEKVVPYLQKNLDWKATMFGSDEEVDLMEIPMLEISVASTSVKLTDEGIPEFESEWVVQKEATMGRAGGMVDEQTCHGNYC</sequence>
<keyword evidence="7" id="KW-0503">Monooxygenase</keyword>
<dbReference type="InterPro" id="IPR008922">
    <property type="entry name" value="Di-copper_centre_dom_sf"/>
</dbReference>
<reference evidence="14" key="2">
    <citation type="submission" date="2023-05" db="EMBL/GenBank/DDBJ databases">
        <authorList>
            <consortium name="Lawrence Berkeley National Laboratory"/>
            <person name="Steindorff A."/>
            <person name="Hensen N."/>
            <person name="Bonometti L."/>
            <person name="Westerberg I."/>
            <person name="Brannstrom I.O."/>
            <person name="Guillou S."/>
            <person name="Cros-Aarteil S."/>
            <person name="Calhoun S."/>
            <person name="Haridas S."/>
            <person name="Kuo A."/>
            <person name="Mondo S."/>
            <person name="Pangilinan J."/>
            <person name="Riley R."/>
            <person name="Labutti K."/>
            <person name="Andreopoulos B."/>
            <person name="Lipzen A."/>
            <person name="Chen C."/>
            <person name="Yanf M."/>
            <person name="Daum C."/>
            <person name="Ng V."/>
            <person name="Clum A."/>
            <person name="Ohm R."/>
            <person name="Martin F."/>
            <person name="Silar P."/>
            <person name="Natvig D."/>
            <person name="Lalanne C."/>
            <person name="Gautier V."/>
            <person name="Ament-Velasquez S.L."/>
            <person name="Kruys A."/>
            <person name="Hutchinson M.I."/>
            <person name="Powell A.J."/>
            <person name="Barry K."/>
            <person name="Miller A.N."/>
            <person name="Grigoriev I.V."/>
            <person name="Debuchy R."/>
            <person name="Gladieux P."/>
            <person name="Thoren M.H."/>
            <person name="Johannesson H."/>
        </authorList>
    </citation>
    <scope>NUCLEOTIDE SEQUENCE</scope>
    <source>
        <strain evidence="14">PSN293</strain>
    </source>
</reference>
<evidence type="ECO:0000256" key="3">
    <source>
        <dbReference type="ARBA" id="ARBA00011906"/>
    </source>
</evidence>
<keyword evidence="4" id="KW-0479">Metal-binding</keyword>
<evidence type="ECO:0000256" key="12">
    <source>
        <dbReference type="SAM" id="SignalP"/>
    </source>
</evidence>
<feature type="region of interest" description="Disordered" evidence="11">
    <location>
        <begin position="432"/>
        <end position="460"/>
    </location>
</feature>
<dbReference type="InterPro" id="IPR041640">
    <property type="entry name" value="Tyrosinase_C"/>
</dbReference>
<dbReference type="PANTHER" id="PTHR11474:SF76">
    <property type="entry name" value="SHKT DOMAIN-CONTAINING PROTEIN"/>
    <property type="match status" value="1"/>
</dbReference>
<comment type="catalytic activity">
    <reaction evidence="9">
        <text>2 L-dopa + O2 = 2 L-dopaquinone + 2 H2O</text>
        <dbReference type="Rhea" id="RHEA:34287"/>
        <dbReference type="ChEBI" id="CHEBI:15377"/>
        <dbReference type="ChEBI" id="CHEBI:15379"/>
        <dbReference type="ChEBI" id="CHEBI:57504"/>
        <dbReference type="ChEBI" id="CHEBI:57924"/>
        <dbReference type="EC" id="1.14.18.1"/>
    </reaction>
</comment>
<evidence type="ECO:0000256" key="8">
    <source>
        <dbReference type="ARBA" id="ARBA00023101"/>
    </source>
</evidence>
<reference evidence="14" key="1">
    <citation type="journal article" date="2023" name="Mol. Phylogenet. Evol.">
        <title>Genome-scale phylogeny and comparative genomics of the fungal order Sordariales.</title>
        <authorList>
            <person name="Hensen N."/>
            <person name="Bonometti L."/>
            <person name="Westerberg I."/>
            <person name="Brannstrom I.O."/>
            <person name="Guillou S."/>
            <person name="Cros-Aarteil S."/>
            <person name="Calhoun S."/>
            <person name="Haridas S."/>
            <person name="Kuo A."/>
            <person name="Mondo S."/>
            <person name="Pangilinan J."/>
            <person name="Riley R."/>
            <person name="LaButti K."/>
            <person name="Andreopoulos B."/>
            <person name="Lipzen A."/>
            <person name="Chen C."/>
            <person name="Yan M."/>
            <person name="Daum C."/>
            <person name="Ng V."/>
            <person name="Clum A."/>
            <person name="Steindorff A."/>
            <person name="Ohm R.A."/>
            <person name="Martin F."/>
            <person name="Silar P."/>
            <person name="Natvig D.O."/>
            <person name="Lalanne C."/>
            <person name="Gautier V."/>
            <person name="Ament-Velasquez S.L."/>
            <person name="Kruys A."/>
            <person name="Hutchinson M.I."/>
            <person name="Powell A.J."/>
            <person name="Barry K."/>
            <person name="Miller A.N."/>
            <person name="Grigoriev I.V."/>
            <person name="Debuchy R."/>
            <person name="Gladieux P."/>
            <person name="Hiltunen Thoren M."/>
            <person name="Johannesson H."/>
        </authorList>
    </citation>
    <scope>NUCLEOTIDE SEQUENCE</scope>
    <source>
        <strain evidence="14">PSN293</strain>
    </source>
</reference>
<evidence type="ECO:0000256" key="4">
    <source>
        <dbReference type="ARBA" id="ARBA00022723"/>
    </source>
</evidence>
<organism evidence="14 15">
    <name type="scientific">Rhypophila decipiens</name>
    <dbReference type="NCBI Taxonomy" id="261697"/>
    <lineage>
        <taxon>Eukaryota</taxon>
        <taxon>Fungi</taxon>
        <taxon>Dikarya</taxon>
        <taxon>Ascomycota</taxon>
        <taxon>Pezizomycotina</taxon>
        <taxon>Sordariomycetes</taxon>
        <taxon>Sordariomycetidae</taxon>
        <taxon>Sordariales</taxon>
        <taxon>Naviculisporaceae</taxon>
        <taxon>Rhypophila</taxon>
    </lineage>
</organism>
<evidence type="ECO:0000256" key="6">
    <source>
        <dbReference type="ARBA" id="ARBA00023008"/>
    </source>
</evidence>
<dbReference type="EC" id="1.14.18.1" evidence="3"/>
<dbReference type="PANTHER" id="PTHR11474">
    <property type="entry name" value="TYROSINASE FAMILY MEMBER"/>
    <property type="match status" value="1"/>
</dbReference>
<comment type="similarity">
    <text evidence="2">Belongs to the tyrosinase family.</text>
</comment>
<dbReference type="GO" id="GO:0046872">
    <property type="term" value="F:metal ion binding"/>
    <property type="evidence" value="ECO:0007669"/>
    <property type="project" value="UniProtKB-KW"/>
</dbReference>
<dbReference type="SUPFAM" id="SSF48056">
    <property type="entry name" value="Di-copper centre-containing domain"/>
    <property type="match status" value="1"/>
</dbReference>
<evidence type="ECO:0000313" key="14">
    <source>
        <dbReference type="EMBL" id="KAK4214808.1"/>
    </source>
</evidence>
<comment type="cofactor">
    <cofactor evidence="1">
        <name>Cu(2+)</name>
        <dbReference type="ChEBI" id="CHEBI:29036"/>
    </cofactor>
</comment>